<dbReference type="SUPFAM" id="SSF46689">
    <property type="entry name" value="Homeodomain-like"/>
    <property type="match status" value="1"/>
</dbReference>
<dbReference type="GO" id="GO:0043565">
    <property type="term" value="F:sequence-specific DNA binding"/>
    <property type="evidence" value="ECO:0007669"/>
    <property type="project" value="InterPro"/>
</dbReference>
<dbReference type="EMBL" id="AJWY01014566">
    <property type="protein sequence ID" value="EKC43387.1"/>
    <property type="molecule type" value="Genomic_DNA"/>
</dbReference>
<protein>
    <submittedName>
        <fullName evidence="4">Transcriptional regulator, AraC family</fullName>
    </submittedName>
</protein>
<dbReference type="InterPro" id="IPR009057">
    <property type="entry name" value="Homeodomain-like_sf"/>
</dbReference>
<dbReference type="AlphaFoldDB" id="K1R258"/>
<dbReference type="Pfam" id="PF12833">
    <property type="entry name" value="HTH_18"/>
    <property type="match status" value="1"/>
</dbReference>
<evidence type="ECO:0000256" key="2">
    <source>
        <dbReference type="ARBA" id="ARBA00023163"/>
    </source>
</evidence>
<dbReference type="GO" id="GO:0003700">
    <property type="term" value="F:DNA-binding transcription factor activity"/>
    <property type="evidence" value="ECO:0007669"/>
    <property type="project" value="InterPro"/>
</dbReference>
<evidence type="ECO:0000313" key="4">
    <source>
        <dbReference type="EMBL" id="EKC43387.1"/>
    </source>
</evidence>
<comment type="caution">
    <text evidence="4">The sequence shown here is derived from an EMBL/GenBank/DDBJ whole genome shotgun (WGS) entry which is preliminary data.</text>
</comment>
<gene>
    <name evidence="4" type="ORF">LEA_21175</name>
</gene>
<organism evidence="4">
    <name type="scientific">human gut metagenome</name>
    <dbReference type="NCBI Taxonomy" id="408170"/>
    <lineage>
        <taxon>unclassified sequences</taxon>
        <taxon>metagenomes</taxon>
        <taxon>organismal metagenomes</taxon>
    </lineage>
</organism>
<reference evidence="4" key="1">
    <citation type="journal article" date="2013" name="Environ. Microbiol.">
        <title>Microbiota from the distal guts of lean and obese adolescents exhibit partial functional redundancy besides clear differences in community structure.</title>
        <authorList>
            <person name="Ferrer M."/>
            <person name="Ruiz A."/>
            <person name="Lanza F."/>
            <person name="Haange S.B."/>
            <person name="Oberbach A."/>
            <person name="Till H."/>
            <person name="Bargiela R."/>
            <person name="Campoy C."/>
            <person name="Segura M.T."/>
            <person name="Richter M."/>
            <person name="von Bergen M."/>
            <person name="Seifert J."/>
            <person name="Suarez A."/>
        </authorList>
    </citation>
    <scope>NUCLEOTIDE SEQUENCE</scope>
</reference>
<evidence type="ECO:0000259" key="3">
    <source>
        <dbReference type="PROSITE" id="PS01124"/>
    </source>
</evidence>
<sequence length="59" mass="6871">GYAANFWINRYTVLDISRLLRDKSLTFVQISDMFGFSSPAYFSRYVSHNLGVRPTDYRG</sequence>
<proteinExistence type="predicted"/>
<name>K1R258_9ZZZZ</name>
<keyword evidence="2" id="KW-0804">Transcription</keyword>
<feature type="non-terminal residue" evidence="4">
    <location>
        <position position="1"/>
    </location>
</feature>
<feature type="domain" description="HTH araC/xylS-type" evidence="3">
    <location>
        <begin position="1"/>
        <end position="59"/>
    </location>
</feature>
<dbReference type="Gene3D" id="1.10.10.60">
    <property type="entry name" value="Homeodomain-like"/>
    <property type="match status" value="1"/>
</dbReference>
<accession>K1R258</accession>
<keyword evidence="1" id="KW-0805">Transcription regulation</keyword>
<dbReference type="InterPro" id="IPR018060">
    <property type="entry name" value="HTH_AraC"/>
</dbReference>
<dbReference type="PROSITE" id="PS01124">
    <property type="entry name" value="HTH_ARAC_FAMILY_2"/>
    <property type="match status" value="1"/>
</dbReference>
<evidence type="ECO:0000256" key="1">
    <source>
        <dbReference type="ARBA" id="ARBA00023015"/>
    </source>
</evidence>